<organism evidence="2 3">
    <name type="scientific">Halalkalibacter alkalisediminis</name>
    <dbReference type="NCBI Taxonomy" id="935616"/>
    <lineage>
        <taxon>Bacteria</taxon>
        <taxon>Bacillati</taxon>
        <taxon>Bacillota</taxon>
        <taxon>Bacilli</taxon>
        <taxon>Bacillales</taxon>
        <taxon>Bacillaceae</taxon>
        <taxon>Halalkalibacter</taxon>
    </lineage>
</organism>
<name>A0ABV6NIW2_9BACI</name>
<keyword evidence="1" id="KW-1133">Transmembrane helix</keyword>
<evidence type="ECO:0000313" key="3">
    <source>
        <dbReference type="Proteomes" id="UP001589833"/>
    </source>
</evidence>
<evidence type="ECO:0000313" key="2">
    <source>
        <dbReference type="EMBL" id="MFC0560705.1"/>
    </source>
</evidence>
<keyword evidence="3" id="KW-1185">Reference proteome</keyword>
<evidence type="ECO:0000256" key="1">
    <source>
        <dbReference type="SAM" id="Phobius"/>
    </source>
</evidence>
<feature type="transmembrane region" description="Helical" evidence="1">
    <location>
        <begin position="6"/>
        <end position="34"/>
    </location>
</feature>
<dbReference type="EMBL" id="JBHLTR010000037">
    <property type="protein sequence ID" value="MFC0560705.1"/>
    <property type="molecule type" value="Genomic_DNA"/>
</dbReference>
<keyword evidence="1" id="KW-0472">Membrane</keyword>
<gene>
    <name evidence="2" type="ORF">ACFFH4_17130</name>
</gene>
<comment type="caution">
    <text evidence="2">The sequence shown here is derived from an EMBL/GenBank/DDBJ whole genome shotgun (WGS) entry which is preliminary data.</text>
</comment>
<sequence>MVIVLAGLFSIGITPFVPVAFIGVFLIGLGTTWIRVLLQSFQQMATDLNYHGRMASDRMIG</sequence>
<dbReference type="Proteomes" id="UP001589833">
    <property type="component" value="Unassembled WGS sequence"/>
</dbReference>
<reference evidence="2 3" key="1">
    <citation type="submission" date="2024-09" db="EMBL/GenBank/DDBJ databases">
        <authorList>
            <person name="Sun Q."/>
            <person name="Mori K."/>
        </authorList>
    </citation>
    <scope>NUCLEOTIDE SEQUENCE [LARGE SCALE GENOMIC DNA]</scope>
    <source>
        <strain evidence="2 3">NCAIM B.02301</strain>
    </source>
</reference>
<proteinExistence type="predicted"/>
<keyword evidence="1" id="KW-0812">Transmembrane</keyword>
<accession>A0ABV6NIW2</accession>
<protein>
    <submittedName>
        <fullName evidence="2">Uncharacterized protein</fullName>
    </submittedName>
</protein>